<evidence type="ECO:0000313" key="5">
    <source>
        <dbReference type="EMBL" id="MBD1388432.1"/>
    </source>
</evidence>
<dbReference type="NCBIfam" id="TIGR01543">
    <property type="entry name" value="proheadase_HK97"/>
    <property type="match status" value="1"/>
</dbReference>
<comment type="caution">
    <text evidence="5">The sequence shown here is derived from an EMBL/GenBank/DDBJ whole genome shotgun (WGS) entry which is preliminary data.</text>
</comment>
<protein>
    <submittedName>
        <fullName evidence="5">HK97 family phage prohead protease</fullName>
    </submittedName>
</protein>
<gene>
    <name evidence="5" type="ORF">IC617_03235</name>
</gene>
<dbReference type="Proteomes" id="UP000638014">
    <property type="component" value="Unassembled WGS sequence"/>
</dbReference>
<keyword evidence="2 5" id="KW-0645">Protease</keyword>
<dbReference type="EMBL" id="JACXAF010000003">
    <property type="protein sequence ID" value="MBD1388432.1"/>
    <property type="molecule type" value="Genomic_DNA"/>
</dbReference>
<reference evidence="5" key="1">
    <citation type="submission" date="2020-09" db="EMBL/GenBank/DDBJ databases">
        <title>A novel bacterium of genus Neiella, isolated from South China Sea.</title>
        <authorList>
            <person name="Huang H."/>
            <person name="Mo K."/>
            <person name="Hu Y."/>
        </authorList>
    </citation>
    <scope>NUCLEOTIDE SEQUENCE</scope>
    <source>
        <strain evidence="5">HB171785</strain>
    </source>
</reference>
<dbReference type="Pfam" id="PF04586">
    <property type="entry name" value="Peptidase_S78"/>
    <property type="match status" value="1"/>
</dbReference>
<feature type="domain" description="Prohead serine protease" evidence="4">
    <location>
        <begin position="3"/>
        <end position="140"/>
    </location>
</feature>
<dbReference type="GO" id="GO:0006508">
    <property type="term" value="P:proteolysis"/>
    <property type="evidence" value="ECO:0007669"/>
    <property type="project" value="UniProtKB-KW"/>
</dbReference>
<dbReference type="InterPro" id="IPR054613">
    <property type="entry name" value="Peptidase_S78_dom"/>
</dbReference>
<dbReference type="RefSeq" id="WP_191143538.1">
    <property type="nucleotide sequence ID" value="NZ_JACXAF010000003.1"/>
</dbReference>
<evidence type="ECO:0000259" key="4">
    <source>
        <dbReference type="Pfam" id="PF04586"/>
    </source>
</evidence>
<keyword evidence="1" id="KW-1188">Viral release from host cell</keyword>
<keyword evidence="6" id="KW-1185">Reference proteome</keyword>
<accession>A0A8J6QT50</accession>
<name>A0A8J6QT50_9GAMM</name>
<dbReference type="AlphaFoldDB" id="A0A8J6QT50"/>
<evidence type="ECO:0000313" key="6">
    <source>
        <dbReference type="Proteomes" id="UP000638014"/>
    </source>
</evidence>
<dbReference type="InterPro" id="IPR006433">
    <property type="entry name" value="Prohead_protease"/>
</dbReference>
<sequence>MKIRGTAAAYYSNSRNLGGFIEMIKPSAFKQSLKKADVRCLSEHDPQNLLGRTSSGTLRLQDTKTGLQFECDLPDTTTANDLSKLIERGDLRGCSFRMRVLNSEWDFAGKVPLRIVTEAEIDEITMTATPAYLATDCEVISDVAV</sequence>
<keyword evidence="3" id="KW-0378">Hydrolase</keyword>
<proteinExistence type="predicted"/>
<evidence type="ECO:0000256" key="1">
    <source>
        <dbReference type="ARBA" id="ARBA00022612"/>
    </source>
</evidence>
<evidence type="ECO:0000256" key="2">
    <source>
        <dbReference type="ARBA" id="ARBA00022670"/>
    </source>
</evidence>
<organism evidence="5 6">
    <name type="scientific">Neiella litorisoli</name>
    <dbReference type="NCBI Taxonomy" id="2771431"/>
    <lineage>
        <taxon>Bacteria</taxon>
        <taxon>Pseudomonadati</taxon>
        <taxon>Pseudomonadota</taxon>
        <taxon>Gammaproteobacteria</taxon>
        <taxon>Alteromonadales</taxon>
        <taxon>Echinimonadaceae</taxon>
        <taxon>Neiella</taxon>
    </lineage>
</organism>
<dbReference type="GO" id="GO:0008233">
    <property type="term" value="F:peptidase activity"/>
    <property type="evidence" value="ECO:0007669"/>
    <property type="project" value="UniProtKB-KW"/>
</dbReference>
<evidence type="ECO:0000256" key="3">
    <source>
        <dbReference type="ARBA" id="ARBA00022801"/>
    </source>
</evidence>